<keyword evidence="6 9" id="KW-0862">Zinc</keyword>
<dbReference type="NCBIfam" id="TIGR00218">
    <property type="entry name" value="manA"/>
    <property type="match status" value="1"/>
</dbReference>
<dbReference type="CDD" id="cd07011">
    <property type="entry name" value="cupin_PMI_type_I_N"/>
    <property type="match status" value="1"/>
</dbReference>
<dbReference type="EMBL" id="BDSA01000001">
    <property type="protein sequence ID" value="GBE58547.1"/>
    <property type="molecule type" value="Genomic_DNA"/>
</dbReference>
<dbReference type="PIRSF" id="PIRSF001480">
    <property type="entry name" value="Mannose-6-phosphate_isomerase"/>
    <property type="match status" value="1"/>
</dbReference>
<evidence type="ECO:0000256" key="10">
    <source>
        <dbReference type="SAM" id="MobiDB-lite"/>
    </source>
</evidence>
<name>A0A2H6K6C4_9APIC</name>
<dbReference type="GO" id="GO:0004476">
    <property type="term" value="F:mannose-6-phosphate isomerase activity"/>
    <property type="evidence" value="ECO:0007669"/>
    <property type="project" value="UniProtKB-EC"/>
</dbReference>
<evidence type="ECO:0000256" key="9">
    <source>
        <dbReference type="PIRSR" id="PIRSR001480-2"/>
    </source>
</evidence>
<evidence type="ECO:0000259" key="11">
    <source>
        <dbReference type="Pfam" id="PF20511"/>
    </source>
</evidence>
<keyword evidence="5 9" id="KW-0479">Metal-binding</keyword>
<evidence type="ECO:0000256" key="4">
    <source>
        <dbReference type="ARBA" id="ARBA00011956"/>
    </source>
</evidence>
<evidence type="ECO:0000256" key="8">
    <source>
        <dbReference type="PIRSR" id="PIRSR001480-1"/>
    </source>
</evidence>
<protein>
    <recommendedName>
        <fullName evidence="4">mannose-6-phosphate isomerase</fullName>
        <ecNumber evidence="4">5.3.1.8</ecNumber>
    </recommendedName>
</protein>
<evidence type="ECO:0000256" key="7">
    <source>
        <dbReference type="ARBA" id="ARBA00023235"/>
    </source>
</evidence>
<keyword evidence="13" id="KW-1185">Reference proteome</keyword>
<dbReference type="Gene3D" id="1.10.441.10">
    <property type="entry name" value="Phosphomannose Isomerase, domain 2"/>
    <property type="match status" value="1"/>
</dbReference>
<gene>
    <name evidence="12" type="ORF">BOVATA_000400</name>
</gene>
<dbReference type="Proteomes" id="UP000236319">
    <property type="component" value="Unassembled WGS sequence"/>
</dbReference>
<comment type="similarity">
    <text evidence="3">Belongs to the mannose-6-phosphate isomerase type 1 family.</text>
</comment>
<evidence type="ECO:0000313" key="13">
    <source>
        <dbReference type="Proteomes" id="UP000236319"/>
    </source>
</evidence>
<feature type="binding site" evidence="9">
    <location>
        <position position="180"/>
    </location>
    <ligand>
        <name>Zn(2+)</name>
        <dbReference type="ChEBI" id="CHEBI:29105"/>
    </ligand>
</feature>
<sequence length="475" mass="52386">MEHSSQCIYRIKPVVRNYDWGAPARSSLVYRLYSHVAGLPSTPPSDEVGNTPYAELWVGDHDSAPCVVIDLKSRTPNANGLNGSTDGPEHGIAGSPSTSATKGVTHELVSNNGRGERLSSVYKRMGMQLFGQENNGVPILLKVLSIAKPLSLQIHPDPDTALRMFAQKHPSIVDCQAKPEMSVALSRFRAMCGLRPLSEIVQYAERYPPFARMIGDYILTCMRQSESANSGTIYANLCRRLLLEQGETNVIGELVKLVKERPDHDISEQVIITLNDVYGNDICVSFAFVLNCVEIQRGEAFFIPPNVLHSYTSGNCLELMNNSDNVIRCGLTSKATDTKAVMELVDVEVQRGDAFPQHVNKIIPENVSPHVKIYRPSHPLCKFAVWSFEVPPKAHVSHLFSNGTRPFLCVIVETNDEVDVSYSSTQKDGDEEATAASQEQVPTGLGDTFFLYPNVTLNVKNNGDSHFVMYLGTET</sequence>
<feature type="domain" description="Phosphomannose isomerase type I catalytic" evidence="11">
    <location>
        <begin position="114"/>
        <end position="197"/>
    </location>
</feature>
<dbReference type="InterPro" id="IPR001250">
    <property type="entry name" value="Man6P_Isoase-1"/>
</dbReference>
<dbReference type="Pfam" id="PF20511">
    <property type="entry name" value="PMI_typeI_cat"/>
    <property type="match status" value="2"/>
</dbReference>
<dbReference type="EC" id="5.3.1.8" evidence="4"/>
<dbReference type="OrthoDB" id="6605218at2759"/>
<dbReference type="PRINTS" id="PR00714">
    <property type="entry name" value="MAN6PISMRASE"/>
</dbReference>
<reference evidence="12 13" key="1">
    <citation type="journal article" date="2017" name="BMC Genomics">
        <title>Whole-genome assembly of Babesia ovata and comparative genomics between closely related pathogens.</title>
        <authorList>
            <person name="Yamagishi J."/>
            <person name="Asada M."/>
            <person name="Hakimi H."/>
            <person name="Tanaka T.Q."/>
            <person name="Sugimoto C."/>
            <person name="Kawazu S."/>
        </authorList>
    </citation>
    <scope>NUCLEOTIDE SEQUENCE [LARGE SCALE GENOMIC DNA]</scope>
    <source>
        <strain evidence="12 13">Miyake</strain>
    </source>
</reference>
<dbReference type="InterPro" id="IPR014710">
    <property type="entry name" value="RmlC-like_jellyroll"/>
</dbReference>
<feature type="domain" description="Phosphomannose isomerase type I catalytic" evidence="11">
    <location>
        <begin position="8"/>
        <end position="72"/>
    </location>
</feature>
<feature type="binding site" evidence="9">
    <location>
        <position position="153"/>
    </location>
    <ligand>
        <name>Zn(2+)</name>
        <dbReference type="ChEBI" id="CHEBI:29105"/>
    </ligand>
</feature>
<evidence type="ECO:0000256" key="3">
    <source>
        <dbReference type="ARBA" id="ARBA00010772"/>
    </source>
</evidence>
<dbReference type="SUPFAM" id="SSF51182">
    <property type="entry name" value="RmlC-like cupins"/>
    <property type="match status" value="2"/>
</dbReference>
<evidence type="ECO:0000256" key="1">
    <source>
        <dbReference type="ARBA" id="ARBA00000757"/>
    </source>
</evidence>
<dbReference type="VEuPathDB" id="PiroplasmaDB:BOVATA_000400"/>
<dbReference type="GO" id="GO:0009298">
    <property type="term" value="P:GDP-mannose biosynthetic process"/>
    <property type="evidence" value="ECO:0007669"/>
    <property type="project" value="UniProtKB-UniPathway"/>
</dbReference>
<dbReference type="RefSeq" id="XP_028864790.1">
    <property type="nucleotide sequence ID" value="XM_029008957.1"/>
</dbReference>
<feature type="region of interest" description="Disordered" evidence="10">
    <location>
        <begin position="80"/>
        <end position="102"/>
    </location>
</feature>
<keyword evidence="7 12" id="KW-0413">Isomerase</keyword>
<evidence type="ECO:0000313" key="12">
    <source>
        <dbReference type="EMBL" id="GBE58547.1"/>
    </source>
</evidence>
<dbReference type="UniPathway" id="UPA00126">
    <property type="reaction ID" value="UER00423"/>
</dbReference>
<evidence type="ECO:0000256" key="5">
    <source>
        <dbReference type="ARBA" id="ARBA00022723"/>
    </source>
</evidence>
<dbReference type="AlphaFoldDB" id="A0A2H6K6C4"/>
<dbReference type="GO" id="GO:0005975">
    <property type="term" value="P:carbohydrate metabolic process"/>
    <property type="evidence" value="ECO:0007669"/>
    <property type="project" value="InterPro"/>
</dbReference>
<comment type="cofactor">
    <cofactor evidence="9">
        <name>Zn(2+)</name>
        <dbReference type="ChEBI" id="CHEBI:29105"/>
    </cofactor>
    <text evidence="9">Binds 1 zinc ion per subunit.</text>
</comment>
<dbReference type="Gene3D" id="2.60.120.10">
    <property type="entry name" value="Jelly Rolls"/>
    <property type="match status" value="2"/>
</dbReference>
<feature type="binding site" evidence="9">
    <location>
        <position position="155"/>
    </location>
    <ligand>
        <name>Zn(2+)</name>
        <dbReference type="ChEBI" id="CHEBI:29105"/>
    </ligand>
</feature>
<dbReference type="InterPro" id="IPR016305">
    <property type="entry name" value="Mannose-6-P_Isomerase"/>
</dbReference>
<feature type="active site" evidence="8">
    <location>
        <position position="328"/>
    </location>
</feature>
<dbReference type="PANTHER" id="PTHR10309:SF0">
    <property type="entry name" value="MANNOSE-6-PHOSPHATE ISOMERASE"/>
    <property type="match status" value="1"/>
</dbReference>
<organism evidence="12 13">
    <name type="scientific">Babesia ovata</name>
    <dbReference type="NCBI Taxonomy" id="189622"/>
    <lineage>
        <taxon>Eukaryota</taxon>
        <taxon>Sar</taxon>
        <taxon>Alveolata</taxon>
        <taxon>Apicomplexa</taxon>
        <taxon>Aconoidasida</taxon>
        <taxon>Piroplasmida</taxon>
        <taxon>Babesiidae</taxon>
        <taxon>Babesia</taxon>
    </lineage>
</organism>
<accession>A0A2H6K6C4</accession>
<dbReference type="GeneID" id="39872317"/>
<evidence type="ECO:0000256" key="2">
    <source>
        <dbReference type="ARBA" id="ARBA00004666"/>
    </source>
</evidence>
<comment type="pathway">
    <text evidence="2">Nucleotide-sugar biosynthesis; GDP-alpha-D-mannose biosynthesis; alpha-D-mannose 1-phosphate from D-fructose 6-phosphate: step 1/2.</text>
</comment>
<dbReference type="PANTHER" id="PTHR10309">
    <property type="entry name" value="MANNOSE-6-PHOSPHATE ISOMERASE"/>
    <property type="match status" value="1"/>
</dbReference>
<dbReference type="GO" id="GO:0008270">
    <property type="term" value="F:zinc ion binding"/>
    <property type="evidence" value="ECO:0007669"/>
    <property type="project" value="InterPro"/>
</dbReference>
<dbReference type="GO" id="GO:0005829">
    <property type="term" value="C:cytosol"/>
    <property type="evidence" value="ECO:0007669"/>
    <property type="project" value="TreeGrafter"/>
</dbReference>
<dbReference type="InterPro" id="IPR011051">
    <property type="entry name" value="RmlC_Cupin_sf"/>
</dbReference>
<comment type="caution">
    <text evidence="12">The sequence shown here is derived from an EMBL/GenBank/DDBJ whole genome shotgun (WGS) entry which is preliminary data.</text>
</comment>
<dbReference type="InterPro" id="IPR046457">
    <property type="entry name" value="PMI_typeI_cat"/>
</dbReference>
<feature type="binding site" evidence="9">
    <location>
        <position position="309"/>
    </location>
    <ligand>
        <name>Zn(2+)</name>
        <dbReference type="ChEBI" id="CHEBI:29105"/>
    </ligand>
</feature>
<evidence type="ECO:0000256" key="6">
    <source>
        <dbReference type="ARBA" id="ARBA00022833"/>
    </source>
</evidence>
<comment type="catalytic activity">
    <reaction evidence="1">
        <text>D-mannose 6-phosphate = D-fructose 6-phosphate</text>
        <dbReference type="Rhea" id="RHEA:12356"/>
        <dbReference type="ChEBI" id="CHEBI:58735"/>
        <dbReference type="ChEBI" id="CHEBI:61527"/>
        <dbReference type="EC" id="5.3.1.8"/>
    </reaction>
</comment>
<proteinExistence type="inferred from homology"/>